<dbReference type="EMBL" id="CP116221">
    <property type="protein sequence ID" value="WCO02599.1"/>
    <property type="molecule type" value="Genomic_DNA"/>
</dbReference>
<dbReference type="Proteomes" id="UP001202717">
    <property type="component" value="Chromosome"/>
</dbReference>
<keyword evidence="2" id="KW-1185">Reference proteome</keyword>
<accession>A0ABY7S0A9</accession>
<evidence type="ECO:0000313" key="2">
    <source>
        <dbReference type="Proteomes" id="UP001202717"/>
    </source>
</evidence>
<sequence length="43" mass="4623">MTETKKLTIAPITAKIIVVVKSSTPIFATDEKKVPPITADLVL</sequence>
<protein>
    <submittedName>
        <fullName evidence="1">Uncharacterized protein</fullName>
    </submittedName>
</protein>
<proteinExistence type="predicted"/>
<name>A0ABY7S0A9_9FLAO</name>
<dbReference type="RefSeq" id="WP_272792396.1">
    <property type="nucleotide sequence ID" value="NZ_CP116221.1"/>
</dbReference>
<evidence type="ECO:0000313" key="1">
    <source>
        <dbReference type="EMBL" id="WCO02599.1"/>
    </source>
</evidence>
<gene>
    <name evidence="1" type="ORF">MUN68_003675</name>
</gene>
<reference evidence="1 2" key="1">
    <citation type="submission" date="2023-01" db="EMBL/GenBank/DDBJ databases">
        <title>Psychroserpens ponticola sp. nov., isolated from seawater.</title>
        <authorList>
            <person name="Kristyanto S."/>
            <person name="Jung J."/>
            <person name="Kim J.M."/>
            <person name="Jeon C.O."/>
        </authorList>
    </citation>
    <scope>NUCLEOTIDE SEQUENCE [LARGE SCALE GENOMIC DNA]</scope>
    <source>
        <strain evidence="1 2">MSW6</strain>
    </source>
</reference>
<organism evidence="1 2">
    <name type="scientific">Psychroserpens ponticola</name>
    <dbReference type="NCBI Taxonomy" id="2932268"/>
    <lineage>
        <taxon>Bacteria</taxon>
        <taxon>Pseudomonadati</taxon>
        <taxon>Bacteroidota</taxon>
        <taxon>Flavobacteriia</taxon>
        <taxon>Flavobacteriales</taxon>
        <taxon>Flavobacteriaceae</taxon>
        <taxon>Psychroserpens</taxon>
    </lineage>
</organism>